<dbReference type="Pfam" id="PF13350">
    <property type="entry name" value="Y_phosphatase3"/>
    <property type="match status" value="1"/>
</dbReference>
<evidence type="ECO:0000313" key="2">
    <source>
        <dbReference type="Proteomes" id="UP000199013"/>
    </source>
</evidence>
<dbReference type="InterPro" id="IPR029021">
    <property type="entry name" value="Prot-tyrosine_phosphatase-like"/>
</dbReference>
<evidence type="ECO:0000313" key="1">
    <source>
        <dbReference type="EMBL" id="SBW19377.1"/>
    </source>
</evidence>
<dbReference type="InterPro" id="IPR016130">
    <property type="entry name" value="Tyr_Pase_AS"/>
</dbReference>
<dbReference type="EMBL" id="FLUV01000542">
    <property type="protein sequence ID" value="SBW19377.1"/>
    <property type="molecule type" value="Genomic_DNA"/>
</dbReference>
<dbReference type="AlphaFoldDB" id="A0A1C3NVB5"/>
<protein>
    <submittedName>
        <fullName evidence="1">Protein tyrosine/serine phosphatase</fullName>
    </submittedName>
</protein>
<dbReference type="PROSITE" id="PS00383">
    <property type="entry name" value="TYR_PHOSPHATASE_1"/>
    <property type="match status" value="1"/>
</dbReference>
<dbReference type="SUPFAM" id="SSF52799">
    <property type="entry name" value="(Phosphotyrosine protein) phosphatases II"/>
    <property type="match status" value="1"/>
</dbReference>
<proteinExistence type="predicted"/>
<reference evidence="2" key="1">
    <citation type="submission" date="2016-02" db="EMBL/GenBank/DDBJ databases">
        <authorList>
            <person name="Wibberg D."/>
        </authorList>
    </citation>
    <scope>NUCLEOTIDE SEQUENCE [LARGE SCALE GENOMIC DNA]</scope>
</reference>
<sequence length="255" mass="27278">MSFTFDGLFNFRDLGGLALNNDQLTRHGLVFRSDALDNLSPGDRRCILDKVGIGVIVDLRTAEEAGGDGLQDQRIFPELETYHLSVMPEGRIGREPFPDGRDPGALAEGYYKNLIEGAPTIGKIFGVIADSLDKDVPVLFHCAAGRDRTGLIAAILLSLVGVRNDEIARDFVRSNHHAHHIAARLEQNPLYGASTEAGLGLGPALLQAQTMEIFLELLRSRNGGASSWAASTGIPTPIIDALCAGLAPDIPDVTG</sequence>
<gene>
    <name evidence="1" type="ORF">FDG2_1296</name>
</gene>
<dbReference type="InterPro" id="IPR026893">
    <property type="entry name" value="Tyr/Ser_Pase_IphP-type"/>
</dbReference>
<dbReference type="GO" id="GO:0004721">
    <property type="term" value="F:phosphoprotein phosphatase activity"/>
    <property type="evidence" value="ECO:0007669"/>
    <property type="project" value="InterPro"/>
</dbReference>
<name>A0A1C3NVB5_9ACTN</name>
<keyword evidence="2" id="KW-1185">Reference proteome</keyword>
<organism evidence="1 2">
    <name type="scientific">Candidatus Protofrankia californiensis</name>
    <dbReference type="NCBI Taxonomy" id="1839754"/>
    <lineage>
        <taxon>Bacteria</taxon>
        <taxon>Bacillati</taxon>
        <taxon>Actinomycetota</taxon>
        <taxon>Actinomycetes</taxon>
        <taxon>Frankiales</taxon>
        <taxon>Frankiaceae</taxon>
        <taxon>Protofrankia</taxon>
    </lineage>
</organism>
<accession>A0A1C3NVB5</accession>
<dbReference type="Proteomes" id="UP000199013">
    <property type="component" value="Unassembled WGS sequence"/>
</dbReference>
<dbReference type="Gene3D" id="3.90.190.10">
    <property type="entry name" value="Protein tyrosine phosphatase superfamily"/>
    <property type="match status" value="1"/>
</dbReference>